<reference evidence="1 2" key="1">
    <citation type="submission" date="2018-09" db="EMBL/GenBank/DDBJ databases">
        <title>Metagenome Assembled Genomes from an Advanced Water Purification Facility.</title>
        <authorList>
            <person name="Stamps B.W."/>
            <person name="Spear J.R."/>
        </authorList>
    </citation>
    <scope>NUCLEOTIDE SEQUENCE [LARGE SCALE GENOMIC DNA]</scope>
    <source>
        <strain evidence="1">Bin_29_2</strain>
    </source>
</reference>
<evidence type="ECO:0000313" key="1">
    <source>
        <dbReference type="EMBL" id="TXI59253.1"/>
    </source>
</evidence>
<dbReference type="Proteomes" id="UP000321797">
    <property type="component" value="Unassembled WGS sequence"/>
</dbReference>
<evidence type="ECO:0000313" key="2">
    <source>
        <dbReference type="Proteomes" id="UP000321797"/>
    </source>
</evidence>
<proteinExistence type="predicted"/>
<comment type="caution">
    <text evidence="1">The sequence shown here is derived from an EMBL/GenBank/DDBJ whole genome shotgun (WGS) entry which is preliminary data.</text>
</comment>
<gene>
    <name evidence="1" type="ORF">E6Q54_03720</name>
</gene>
<dbReference type="EMBL" id="SSGD01000016">
    <property type="protein sequence ID" value="TXI59253.1"/>
    <property type="molecule type" value="Genomic_DNA"/>
</dbReference>
<organism evidence="1 2">
    <name type="scientific">Mycolicibacter arupensis</name>
    <dbReference type="NCBI Taxonomy" id="342002"/>
    <lineage>
        <taxon>Bacteria</taxon>
        <taxon>Bacillati</taxon>
        <taxon>Actinomycetota</taxon>
        <taxon>Actinomycetes</taxon>
        <taxon>Mycobacteriales</taxon>
        <taxon>Mycobacteriaceae</taxon>
        <taxon>Mycolicibacter</taxon>
    </lineage>
</organism>
<sequence length="169" mass="18781">MKRTTAVLVAVLTVGTAALAGFGTWWITRAQEPTPPQISAYSNGQLAHIGPYMYCNARDLYECLPISTTGELAADARHPIQLGVGDAVGRAPWWLLRIYDNPKYDTDQMYQPGTLTVTIPTVDPERGRLRRMEVQLLTWGIDMDTGEEFPIPHAVWAVDLAWKSHSRSG</sequence>
<dbReference type="InterPro" id="IPR024495">
    <property type="entry name" value="DUF2771"/>
</dbReference>
<dbReference type="RefSeq" id="WP_276759165.1">
    <property type="nucleotide sequence ID" value="NZ_SSGD01000016.1"/>
</dbReference>
<dbReference type="Pfam" id="PF10969">
    <property type="entry name" value="DUF2771"/>
    <property type="match status" value="1"/>
</dbReference>
<dbReference type="AlphaFoldDB" id="A0A5C7YCI3"/>
<accession>A0A5C7YCI3</accession>
<name>A0A5C7YCI3_9MYCO</name>
<protein>
    <submittedName>
        <fullName evidence="1">DUF2771 domain-containing protein</fullName>
    </submittedName>
</protein>